<keyword evidence="3" id="KW-1185">Reference proteome</keyword>
<evidence type="ECO:0000313" key="3">
    <source>
        <dbReference type="Proteomes" id="UP000607645"/>
    </source>
</evidence>
<comment type="caution">
    <text evidence="2">The sequence shown here is derived from an EMBL/GenBank/DDBJ whole genome shotgun (WGS) entry which is preliminary data.</text>
</comment>
<dbReference type="Pfam" id="PF00364">
    <property type="entry name" value="Biotin_lipoyl"/>
    <property type="match status" value="1"/>
</dbReference>
<dbReference type="CDD" id="cd06849">
    <property type="entry name" value="lipoyl_domain"/>
    <property type="match status" value="1"/>
</dbReference>
<reference evidence="2" key="1">
    <citation type="submission" date="2020-08" db="EMBL/GenBank/DDBJ databases">
        <title>Genome public.</title>
        <authorList>
            <person name="Liu C."/>
            <person name="Sun Q."/>
        </authorList>
    </citation>
    <scope>NUCLEOTIDE SEQUENCE</scope>
    <source>
        <strain evidence="2">NSJ-52</strain>
    </source>
</reference>
<dbReference type="Gene3D" id="2.40.50.100">
    <property type="match status" value="1"/>
</dbReference>
<evidence type="ECO:0000259" key="1">
    <source>
        <dbReference type="PROSITE" id="PS50968"/>
    </source>
</evidence>
<accession>A0A8J6MCU2</accession>
<dbReference type="Proteomes" id="UP000607645">
    <property type="component" value="Unassembled WGS sequence"/>
</dbReference>
<dbReference type="InterPro" id="IPR011053">
    <property type="entry name" value="Single_hybrid_motif"/>
</dbReference>
<dbReference type="RefSeq" id="WP_173023485.1">
    <property type="nucleotide sequence ID" value="NZ_JACOPQ010000006.1"/>
</dbReference>
<dbReference type="InterPro" id="IPR000089">
    <property type="entry name" value="Biotin_lipoyl"/>
</dbReference>
<dbReference type="AlphaFoldDB" id="A0A8J6MCU2"/>
<protein>
    <recommendedName>
        <fullName evidence="1">Lipoyl-binding domain-containing protein</fullName>
    </recommendedName>
</protein>
<dbReference type="SUPFAM" id="SSF51230">
    <property type="entry name" value="Single hybrid motif"/>
    <property type="match status" value="1"/>
</dbReference>
<dbReference type="EMBL" id="JACOPQ010000006">
    <property type="protein sequence ID" value="MBC5737226.1"/>
    <property type="molecule type" value="Genomic_DNA"/>
</dbReference>
<dbReference type="PROSITE" id="PS50968">
    <property type="entry name" value="BIOTINYL_LIPOYL"/>
    <property type="match status" value="1"/>
</dbReference>
<sequence>MKCPIVAPQSHLPRKDPVNPCPCQGRPVDLTVKKGVLFWLKEVGESVSEGEPLCEGEAAKQVLEFAAPVGGVLAERCIEDEEVFSAGDILGYIEIDE</sequence>
<feature type="domain" description="Lipoyl-binding" evidence="1">
    <location>
        <begin position="11"/>
        <end position="94"/>
    </location>
</feature>
<organism evidence="2 3">
    <name type="scientific">Lawsonibacter faecis</name>
    <dbReference type="NCBI Taxonomy" id="2763052"/>
    <lineage>
        <taxon>Bacteria</taxon>
        <taxon>Bacillati</taxon>
        <taxon>Bacillota</taxon>
        <taxon>Clostridia</taxon>
        <taxon>Eubacteriales</taxon>
        <taxon>Oscillospiraceae</taxon>
        <taxon>Lawsonibacter</taxon>
    </lineage>
</organism>
<evidence type="ECO:0000313" key="2">
    <source>
        <dbReference type="EMBL" id="MBC5737226.1"/>
    </source>
</evidence>
<proteinExistence type="predicted"/>
<gene>
    <name evidence="2" type="ORF">H8S62_09410</name>
</gene>
<name>A0A8J6MCU2_9FIRM</name>